<protein>
    <submittedName>
        <fullName evidence="2">Uncharacterized protein</fullName>
    </submittedName>
</protein>
<dbReference type="STRING" id="872970.SAMN04488134_101400"/>
<evidence type="ECO:0000313" key="3">
    <source>
        <dbReference type="Proteomes" id="UP000199300"/>
    </source>
</evidence>
<dbReference type="Proteomes" id="UP000199300">
    <property type="component" value="Unassembled WGS sequence"/>
</dbReference>
<dbReference type="OrthoDB" id="2476294at2"/>
<feature type="compositionally biased region" description="Polar residues" evidence="1">
    <location>
        <begin position="69"/>
        <end position="86"/>
    </location>
</feature>
<feature type="region of interest" description="Disordered" evidence="1">
    <location>
        <begin position="57"/>
        <end position="100"/>
    </location>
</feature>
<dbReference type="EMBL" id="FODJ01000001">
    <property type="protein sequence ID" value="SEN57794.1"/>
    <property type="molecule type" value="Genomic_DNA"/>
</dbReference>
<reference evidence="2 3" key="1">
    <citation type="submission" date="2016-10" db="EMBL/GenBank/DDBJ databases">
        <authorList>
            <person name="de Groot N.N."/>
        </authorList>
    </citation>
    <scope>NUCLEOTIDE SEQUENCE [LARGE SCALE GENOMIC DNA]</scope>
    <source>
        <strain evidence="2 3">CGMCC 1.10434</strain>
    </source>
</reference>
<dbReference type="RefSeq" id="WP_091494215.1">
    <property type="nucleotide sequence ID" value="NZ_FODJ01000001.1"/>
</dbReference>
<gene>
    <name evidence="2" type="ORF">SAMN04488134_101400</name>
</gene>
<accession>A0A1H8HNZ3</accession>
<name>A0A1H8HNZ3_9BACI</name>
<keyword evidence="3" id="KW-1185">Reference proteome</keyword>
<dbReference type="AlphaFoldDB" id="A0A1H8HNZ3"/>
<evidence type="ECO:0000256" key="1">
    <source>
        <dbReference type="SAM" id="MobiDB-lite"/>
    </source>
</evidence>
<evidence type="ECO:0000313" key="2">
    <source>
        <dbReference type="EMBL" id="SEN57794.1"/>
    </source>
</evidence>
<proteinExistence type="predicted"/>
<sequence>MSWRAVEMQVALPRTQDAGRIQEQIQQRGQFMQDVLASAQLQSELLKRKTVTNLDKKKHLIDTKERKPNQTMKNSASFVREQQPNKISHPYLGSKIDFNG</sequence>
<organism evidence="2 3">
    <name type="scientific">Amphibacillus marinus</name>
    <dbReference type="NCBI Taxonomy" id="872970"/>
    <lineage>
        <taxon>Bacteria</taxon>
        <taxon>Bacillati</taxon>
        <taxon>Bacillota</taxon>
        <taxon>Bacilli</taxon>
        <taxon>Bacillales</taxon>
        <taxon>Bacillaceae</taxon>
        <taxon>Amphibacillus</taxon>
    </lineage>
</organism>